<evidence type="ECO:0000256" key="1">
    <source>
        <dbReference type="SAM" id="MobiDB-lite"/>
    </source>
</evidence>
<sequence>MPEGKMRSTARPALSHKGRSSSGVTLRNKAIYGDGNDRACITTTGFGASSFPYLLLFFTPDLIAALSLSLTASLGLYYQYLISTMPEYSLQPIFAVTPSVCTRYLLFAVDILLEAIKTIPEAVLSSSIHFNARFLFVGRLEHLRDCRLMSASSTTRIPNDGLAVTNAQTSLRLILMEVLFGALWHDAATARTLYDKLHLLAVEPDIENGINTPLKNISTLPGQLQASGRIHEYEDLMNFNTRLVSARQAVEWGMRSLQGSFSRFLPLLLPADVHAR</sequence>
<accession>A0A8S9TW90</accession>
<organism evidence="2 3">
    <name type="scientific">Phytophthora infestans</name>
    <name type="common">Potato late blight agent</name>
    <name type="synonym">Botrytis infestans</name>
    <dbReference type="NCBI Taxonomy" id="4787"/>
    <lineage>
        <taxon>Eukaryota</taxon>
        <taxon>Sar</taxon>
        <taxon>Stramenopiles</taxon>
        <taxon>Oomycota</taxon>
        <taxon>Peronosporomycetes</taxon>
        <taxon>Peronosporales</taxon>
        <taxon>Peronosporaceae</taxon>
        <taxon>Phytophthora</taxon>
    </lineage>
</organism>
<gene>
    <name evidence="2" type="ORF">GN958_ATG17747</name>
</gene>
<dbReference type="PANTHER" id="PTHR48471:SF1">
    <property type="entry name" value="DDE TNP4 DOMAIN-CONTAINING PROTEIN"/>
    <property type="match status" value="1"/>
</dbReference>
<reference evidence="2" key="1">
    <citation type="submission" date="2020-03" db="EMBL/GenBank/DDBJ databases">
        <title>Hybrid Assembly of Korean Phytophthora infestans isolates.</title>
        <authorList>
            <person name="Prokchorchik M."/>
            <person name="Lee Y."/>
            <person name="Seo J."/>
            <person name="Cho J.-H."/>
            <person name="Park Y.-E."/>
            <person name="Jang D.-C."/>
            <person name="Im J.-S."/>
            <person name="Choi J.-G."/>
            <person name="Park H.-J."/>
            <person name="Lee G.-B."/>
            <person name="Lee Y.-G."/>
            <person name="Hong S.-Y."/>
            <person name="Cho K."/>
            <person name="Sohn K.H."/>
        </authorList>
    </citation>
    <scope>NUCLEOTIDE SEQUENCE</scope>
    <source>
        <strain evidence="2">KR_2_A2</strain>
    </source>
</reference>
<dbReference type="EMBL" id="JAACNO010002467">
    <property type="protein sequence ID" value="KAF4132991.1"/>
    <property type="molecule type" value="Genomic_DNA"/>
</dbReference>
<evidence type="ECO:0000313" key="2">
    <source>
        <dbReference type="EMBL" id="KAF4132991.1"/>
    </source>
</evidence>
<name>A0A8S9TW90_PHYIN</name>
<proteinExistence type="predicted"/>
<dbReference type="AlphaFoldDB" id="A0A8S9TW90"/>
<protein>
    <submittedName>
        <fullName evidence="2">Putative DDE Tnp4 domain-containing protein</fullName>
    </submittedName>
</protein>
<dbReference type="PANTHER" id="PTHR48471">
    <property type="entry name" value="DDE TNP4 DOMAIN-CONTAINING PROTEIN"/>
    <property type="match status" value="1"/>
</dbReference>
<feature type="region of interest" description="Disordered" evidence="1">
    <location>
        <begin position="1"/>
        <end position="22"/>
    </location>
</feature>
<dbReference type="Proteomes" id="UP000704712">
    <property type="component" value="Unassembled WGS sequence"/>
</dbReference>
<comment type="caution">
    <text evidence="2">The sequence shown here is derived from an EMBL/GenBank/DDBJ whole genome shotgun (WGS) entry which is preliminary data.</text>
</comment>
<evidence type="ECO:0000313" key="3">
    <source>
        <dbReference type="Proteomes" id="UP000704712"/>
    </source>
</evidence>